<evidence type="ECO:0000313" key="3">
    <source>
        <dbReference type="Proteomes" id="UP000664702"/>
    </source>
</evidence>
<gene>
    <name evidence="2" type="ORF">J4G43_024240</name>
    <name evidence="1" type="ORF">J4G43_26260</name>
</gene>
<dbReference type="Proteomes" id="UP000664702">
    <property type="component" value="Chromosome"/>
</dbReference>
<accession>A0A939M813</accession>
<evidence type="ECO:0000313" key="2">
    <source>
        <dbReference type="EMBL" id="UEM17063.1"/>
    </source>
</evidence>
<protein>
    <submittedName>
        <fullName evidence="1">Uncharacterized protein</fullName>
    </submittedName>
</protein>
<dbReference type="EMBL" id="CP086136">
    <property type="protein sequence ID" value="UEM17063.1"/>
    <property type="molecule type" value="Genomic_DNA"/>
</dbReference>
<name>A0A939M813_9BRAD</name>
<dbReference type="RefSeq" id="WP_208086541.1">
    <property type="nucleotide sequence ID" value="NZ_CP086136.1"/>
</dbReference>
<sequence>MSEQHQNDDPIIYVMTIQQEAVAQGMLPMWTVYDHPTDIPDKFVARCHVVMKGESGPTNNWITASTLTSLRMMLRMAGLTCLRRSPQDDAKIVETWL</sequence>
<proteinExistence type="predicted"/>
<organism evidence="1">
    <name type="scientific">Bradyrhizobium barranii subsp. barranii</name>
    <dbReference type="NCBI Taxonomy" id="2823807"/>
    <lineage>
        <taxon>Bacteria</taxon>
        <taxon>Pseudomonadati</taxon>
        <taxon>Pseudomonadota</taxon>
        <taxon>Alphaproteobacteria</taxon>
        <taxon>Hyphomicrobiales</taxon>
        <taxon>Nitrobacteraceae</taxon>
        <taxon>Bradyrhizobium</taxon>
        <taxon>Bradyrhizobium barranii</taxon>
    </lineage>
</organism>
<evidence type="ECO:0000313" key="1">
    <source>
        <dbReference type="EMBL" id="MBO1864303.1"/>
    </source>
</evidence>
<dbReference type="AlphaFoldDB" id="A0A939M813"/>
<dbReference type="KEGG" id="bban:J4G43_024240"/>
<reference evidence="1" key="1">
    <citation type="submission" date="2021-03" db="EMBL/GenBank/DDBJ databases">
        <title>Whole Genome Sequence of Bradyrhizobium sp. Strain 144S4.</title>
        <authorList>
            <person name="Bromfield E.S.P."/>
            <person name="Cloutier S."/>
        </authorList>
    </citation>
    <scope>NUCLEOTIDE SEQUENCE [LARGE SCALE GENOMIC DNA]</scope>
    <source>
        <strain evidence="1">144S4</strain>
    </source>
</reference>
<reference evidence="2 3" key="2">
    <citation type="journal article" date="2022" name="Int. J. Syst. Evol. Microbiol.">
        <title>Strains of Bradyrhizobium barranii sp. nov. associated with legumes native to Canada are symbionts of soybeans and belong to different subspecies (subsp. barranii subsp. nov. and subsp. apii subsp. nov.) and symbiovars (sv. glycinearum and sv. septentrionale).</title>
        <authorList>
            <person name="Bromfield E.S.P."/>
            <person name="Cloutier S."/>
            <person name="Wasai-Hara S."/>
            <person name="Minamisawa K."/>
        </authorList>
    </citation>
    <scope>NUCLEOTIDE SEQUENCE [LARGE SCALE GENOMIC DNA]</scope>
    <source>
        <strain evidence="2 3">144S4</strain>
    </source>
</reference>
<dbReference type="EMBL" id="JAGEMI010000001">
    <property type="protein sequence ID" value="MBO1864303.1"/>
    <property type="molecule type" value="Genomic_DNA"/>
</dbReference>